<evidence type="ECO:0000313" key="3">
    <source>
        <dbReference type="EMBL" id="GDY70751.1"/>
    </source>
</evidence>
<gene>
    <name evidence="3" type="ORF">SAV31267_002360</name>
</gene>
<sequence length="258" mass="26929">MQGADGEPAGDMAQNLMGWLIERRVVLEERAAQLRKQLADTEAEVARLGAAEVVYQQYQEDAEAGHPDAAAWQQALEGATGGPPAAPPRPVGTPGAAGQLLIPHHGPGIGTDDLPADYQKIMEIVVGGDSPLQAKDVARELGLDAAPAKVEPVRGKLTMSVLGRGKGRLDVAISAADAGDGTIGFGCSSQEAAGACSSSEAVVGSSVPASWRRVRWRSSRTLPMWATPKAAPIQAVPASPSPVLITRPDARGRRRCRR</sequence>
<protein>
    <submittedName>
        <fullName evidence="3">Uncharacterized protein</fullName>
    </submittedName>
</protein>
<evidence type="ECO:0000256" key="1">
    <source>
        <dbReference type="SAM" id="Coils"/>
    </source>
</evidence>
<proteinExistence type="predicted"/>
<name>A0A4D4MFI7_STRAX</name>
<accession>A0A4D4MFI7</accession>
<evidence type="ECO:0000313" key="4">
    <source>
        <dbReference type="Proteomes" id="UP000299211"/>
    </source>
</evidence>
<dbReference type="AlphaFoldDB" id="A0A4D4MFI7"/>
<feature type="region of interest" description="Disordered" evidence="2">
    <location>
        <begin position="239"/>
        <end position="258"/>
    </location>
</feature>
<comment type="caution">
    <text evidence="3">The sequence shown here is derived from an EMBL/GenBank/DDBJ whole genome shotgun (WGS) entry which is preliminary data.</text>
</comment>
<reference evidence="3 4" key="1">
    <citation type="submission" date="2019-04" db="EMBL/GenBank/DDBJ databases">
        <title>Draft genome sequences of Streptomyces avermitilis ATCC 31267.</title>
        <authorList>
            <person name="Komaki H."/>
            <person name="Tamura T."/>
            <person name="Hosoyama A."/>
        </authorList>
    </citation>
    <scope>NUCLEOTIDE SEQUENCE [LARGE SCALE GENOMIC DNA]</scope>
    <source>
        <strain evidence="3 4">ATCC 31267</strain>
    </source>
</reference>
<dbReference type="Proteomes" id="UP000299211">
    <property type="component" value="Unassembled WGS sequence"/>
</dbReference>
<dbReference type="EMBL" id="BJHY01000001">
    <property type="protein sequence ID" value="GDY70751.1"/>
    <property type="molecule type" value="Genomic_DNA"/>
</dbReference>
<feature type="coiled-coil region" evidence="1">
    <location>
        <begin position="24"/>
        <end position="51"/>
    </location>
</feature>
<organism evidence="3 4">
    <name type="scientific">Streptomyces avermitilis</name>
    <dbReference type="NCBI Taxonomy" id="33903"/>
    <lineage>
        <taxon>Bacteria</taxon>
        <taxon>Bacillati</taxon>
        <taxon>Actinomycetota</taxon>
        <taxon>Actinomycetes</taxon>
        <taxon>Kitasatosporales</taxon>
        <taxon>Streptomycetaceae</taxon>
        <taxon>Streptomyces</taxon>
    </lineage>
</organism>
<evidence type="ECO:0000256" key="2">
    <source>
        <dbReference type="SAM" id="MobiDB-lite"/>
    </source>
</evidence>
<keyword evidence="1" id="KW-0175">Coiled coil</keyword>